<sequence length="235" mass="25347">MSQSFASQKGESQARVRVLGEPVESYPELAPQARRGRVRAITEVGAEVLHGRCRDVADAEFGSAELDALIADMFVSMYAAEGVGLAANQIGVDLRVFVYDCPDDDGVRHVGHVCNPVLAERDADADVLVVDNEGCLSVPGPHAELARPEHAVVSGRDSGGAAVEIAGSGYFARCLAHETDHTLGRLYIDRLAKRTRRKVLRRMEEMRPEVLERRRANAEQLMGGGWGAEAGRGSA</sequence>
<dbReference type="PRINTS" id="PR01576">
    <property type="entry name" value="PDEFORMYLASE"/>
</dbReference>
<dbReference type="AlphaFoldDB" id="A0A4P6Q1F0"/>
<dbReference type="GO" id="GO:0046872">
    <property type="term" value="F:metal ion binding"/>
    <property type="evidence" value="ECO:0007669"/>
    <property type="project" value="UniProtKB-KW"/>
</dbReference>
<evidence type="ECO:0000256" key="3">
    <source>
        <dbReference type="ARBA" id="ARBA00022801"/>
    </source>
</evidence>
<dbReference type="PANTHER" id="PTHR10458">
    <property type="entry name" value="PEPTIDE DEFORMYLASE"/>
    <property type="match status" value="1"/>
</dbReference>
<dbReference type="KEGG" id="strr:EKD16_13130"/>
<dbReference type="HAMAP" id="MF_00163">
    <property type="entry name" value="Pep_deformylase"/>
    <property type="match status" value="1"/>
</dbReference>
<dbReference type="SUPFAM" id="SSF56420">
    <property type="entry name" value="Peptide deformylase"/>
    <property type="match status" value="1"/>
</dbReference>
<dbReference type="EC" id="3.5.1.88" evidence="6"/>
<keyword evidence="8" id="KW-1185">Reference proteome</keyword>
<comment type="function">
    <text evidence="6">Removes the formyl group from the N-terminal Met of newly synthesized proteins. Requires at least a dipeptide for an efficient rate of reaction. N-terminal L-methionine is a prerequisite for activity but the enzyme has broad specificity at other positions.</text>
</comment>
<accession>A0A4P6Q1F0</accession>
<dbReference type="InterPro" id="IPR023635">
    <property type="entry name" value="Peptide_deformylase"/>
</dbReference>
<comment type="catalytic activity">
    <reaction evidence="6">
        <text>N-terminal N-formyl-L-methionyl-[peptide] + H2O = N-terminal L-methionyl-[peptide] + formate</text>
        <dbReference type="Rhea" id="RHEA:24420"/>
        <dbReference type="Rhea" id="RHEA-COMP:10639"/>
        <dbReference type="Rhea" id="RHEA-COMP:10640"/>
        <dbReference type="ChEBI" id="CHEBI:15377"/>
        <dbReference type="ChEBI" id="CHEBI:15740"/>
        <dbReference type="ChEBI" id="CHEBI:49298"/>
        <dbReference type="ChEBI" id="CHEBI:64731"/>
        <dbReference type="EC" id="3.5.1.88"/>
    </reaction>
</comment>
<dbReference type="NCBIfam" id="TIGR00079">
    <property type="entry name" value="pept_deformyl"/>
    <property type="match status" value="1"/>
</dbReference>
<dbReference type="CDD" id="cd00487">
    <property type="entry name" value="Pep_deformylase"/>
    <property type="match status" value="1"/>
</dbReference>
<comment type="similarity">
    <text evidence="1 6">Belongs to the polypeptide deformylase family.</text>
</comment>
<dbReference type="RefSeq" id="WP_131098594.1">
    <property type="nucleotide sequence ID" value="NZ_CP036455.1"/>
</dbReference>
<dbReference type="Gene3D" id="3.90.45.10">
    <property type="entry name" value="Peptide deformylase"/>
    <property type="match status" value="1"/>
</dbReference>
<name>A0A4P6Q1F0_9ACTN</name>
<evidence type="ECO:0000313" key="8">
    <source>
        <dbReference type="Proteomes" id="UP000292235"/>
    </source>
</evidence>
<dbReference type="NCBIfam" id="NF001159">
    <property type="entry name" value="PRK00150.1-3"/>
    <property type="match status" value="1"/>
</dbReference>
<keyword evidence="4 6" id="KW-0648">Protein biosynthesis</keyword>
<proteinExistence type="inferred from homology"/>
<evidence type="ECO:0000256" key="1">
    <source>
        <dbReference type="ARBA" id="ARBA00010759"/>
    </source>
</evidence>
<dbReference type="InterPro" id="IPR036821">
    <property type="entry name" value="Peptide_deformylase_sf"/>
</dbReference>
<evidence type="ECO:0000256" key="2">
    <source>
        <dbReference type="ARBA" id="ARBA00022723"/>
    </source>
</evidence>
<feature type="binding site" evidence="6">
    <location>
        <position position="181"/>
    </location>
    <ligand>
        <name>Fe cation</name>
        <dbReference type="ChEBI" id="CHEBI:24875"/>
    </ligand>
</feature>
<gene>
    <name evidence="7" type="primary">def2</name>
    <name evidence="6" type="synonym">def</name>
    <name evidence="7" type="ORF">EKD16_13130</name>
</gene>
<evidence type="ECO:0000313" key="7">
    <source>
        <dbReference type="EMBL" id="QBI54408.1"/>
    </source>
</evidence>
<dbReference type="Proteomes" id="UP000292235">
    <property type="component" value="Chromosome"/>
</dbReference>
<comment type="cofactor">
    <cofactor evidence="6">
        <name>Fe(2+)</name>
        <dbReference type="ChEBI" id="CHEBI:29033"/>
    </cofactor>
    <text evidence="6">Binds 1 Fe(2+) ion.</text>
</comment>
<evidence type="ECO:0000256" key="6">
    <source>
        <dbReference type="HAMAP-Rule" id="MF_00163"/>
    </source>
</evidence>
<protein>
    <recommendedName>
        <fullName evidence="6">Peptide deformylase</fullName>
        <shortName evidence="6">PDF</shortName>
        <ecNumber evidence="6">3.5.1.88</ecNumber>
    </recommendedName>
    <alternativeName>
        <fullName evidence="6">Polypeptide deformylase</fullName>
    </alternativeName>
</protein>
<dbReference type="Pfam" id="PF01327">
    <property type="entry name" value="Pep_deformylase"/>
    <property type="match status" value="1"/>
</dbReference>
<feature type="binding site" evidence="6">
    <location>
        <position position="135"/>
    </location>
    <ligand>
        <name>Fe cation</name>
        <dbReference type="ChEBI" id="CHEBI:24875"/>
    </ligand>
</feature>
<dbReference type="GO" id="GO:0006412">
    <property type="term" value="P:translation"/>
    <property type="evidence" value="ECO:0007669"/>
    <property type="project" value="UniProtKB-UniRule"/>
</dbReference>
<keyword evidence="3 6" id="KW-0378">Hydrolase</keyword>
<feature type="active site" evidence="6">
    <location>
        <position position="178"/>
    </location>
</feature>
<dbReference type="OrthoDB" id="9804313at2"/>
<dbReference type="PANTHER" id="PTHR10458:SF2">
    <property type="entry name" value="PEPTIDE DEFORMYLASE, MITOCHONDRIAL"/>
    <property type="match status" value="1"/>
</dbReference>
<dbReference type="GO" id="GO:0042586">
    <property type="term" value="F:peptide deformylase activity"/>
    <property type="evidence" value="ECO:0007669"/>
    <property type="project" value="UniProtKB-UniRule"/>
</dbReference>
<organism evidence="7 8">
    <name type="scientific">Streptomonospora litoralis</name>
    <dbReference type="NCBI Taxonomy" id="2498135"/>
    <lineage>
        <taxon>Bacteria</taxon>
        <taxon>Bacillati</taxon>
        <taxon>Actinomycetota</taxon>
        <taxon>Actinomycetes</taxon>
        <taxon>Streptosporangiales</taxon>
        <taxon>Nocardiopsidaceae</taxon>
        <taxon>Streptomonospora</taxon>
    </lineage>
</organism>
<feature type="binding site" evidence="6">
    <location>
        <position position="177"/>
    </location>
    <ligand>
        <name>Fe cation</name>
        <dbReference type="ChEBI" id="CHEBI:24875"/>
    </ligand>
</feature>
<evidence type="ECO:0000256" key="4">
    <source>
        <dbReference type="ARBA" id="ARBA00022917"/>
    </source>
</evidence>
<reference evidence="7 8" key="1">
    <citation type="submission" date="2019-02" db="EMBL/GenBank/DDBJ databases">
        <authorList>
            <person name="Khodamoradi S."/>
            <person name="Hahnke R.L."/>
            <person name="Kaempfer P."/>
            <person name="Schumann P."/>
            <person name="Rohde M."/>
            <person name="Steinert M."/>
            <person name="Luzhetskyy A."/>
            <person name="Wink J."/>
            <person name="Ruckert C."/>
        </authorList>
    </citation>
    <scope>NUCLEOTIDE SEQUENCE [LARGE SCALE GENOMIC DNA]</scope>
    <source>
        <strain evidence="7 8">M2</strain>
    </source>
</reference>
<keyword evidence="2 6" id="KW-0479">Metal-binding</keyword>
<dbReference type="FunFam" id="3.90.45.10:FF:000004">
    <property type="entry name" value="Peptide deformylase"/>
    <property type="match status" value="1"/>
</dbReference>
<dbReference type="EMBL" id="CP036455">
    <property type="protein sequence ID" value="QBI54408.1"/>
    <property type="molecule type" value="Genomic_DNA"/>
</dbReference>
<keyword evidence="5 6" id="KW-0408">Iron</keyword>
<evidence type="ECO:0000256" key="5">
    <source>
        <dbReference type="ARBA" id="ARBA00023004"/>
    </source>
</evidence>